<dbReference type="EMBL" id="CAJOBA010039921">
    <property type="protein sequence ID" value="CAF4085562.1"/>
    <property type="molecule type" value="Genomic_DNA"/>
</dbReference>
<feature type="domain" description="Endonuclease/exonuclease/phosphatase" evidence="1">
    <location>
        <begin position="19"/>
        <end position="129"/>
    </location>
</feature>
<keyword evidence="6" id="KW-1185">Reference proteome</keyword>
<dbReference type="AlphaFoldDB" id="A0A814G3C3"/>
<dbReference type="Proteomes" id="UP000677228">
    <property type="component" value="Unassembled WGS sequence"/>
</dbReference>
<dbReference type="EMBL" id="CAJNOK010018356">
    <property type="protein sequence ID" value="CAF1280722.1"/>
    <property type="molecule type" value="Genomic_DNA"/>
</dbReference>
<accession>A0A814G3C3</accession>
<dbReference type="Pfam" id="PF14529">
    <property type="entry name" value="Exo_endo_phos_2"/>
    <property type="match status" value="1"/>
</dbReference>
<dbReference type="Gene3D" id="3.60.10.10">
    <property type="entry name" value="Endonuclease/exonuclease/phosphatase"/>
    <property type="match status" value="1"/>
</dbReference>
<dbReference type="Proteomes" id="UP000681722">
    <property type="component" value="Unassembled WGS sequence"/>
</dbReference>
<dbReference type="EMBL" id="CAJOBC010003011">
    <property type="protein sequence ID" value="CAF3762697.1"/>
    <property type="molecule type" value="Genomic_DNA"/>
</dbReference>
<evidence type="ECO:0000313" key="2">
    <source>
        <dbReference type="EMBL" id="CAF0990716.1"/>
    </source>
</evidence>
<dbReference type="GO" id="GO:0003824">
    <property type="term" value="F:catalytic activity"/>
    <property type="evidence" value="ECO:0007669"/>
    <property type="project" value="InterPro"/>
</dbReference>
<comment type="caution">
    <text evidence="2">The sequence shown here is derived from an EMBL/GenBank/DDBJ whole genome shotgun (WGS) entry which is preliminary data.</text>
</comment>
<evidence type="ECO:0000259" key="1">
    <source>
        <dbReference type="Pfam" id="PF14529"/>
    </source>
</evidence>
<dbReference type="InterPro" id="IPR005135">
    <property type="entry name" value="Endo/exonuclease/phosphatase"/>
</dbReference>
<sequence>MDMNEVVPIQIETSTGLLLIASIYIPPKVKINKRLFEELYQINNDCLILGDLNAALQAQGSKRTNWKGRQLQELLDDGFLQCMDNDLTTYERNEYEEKLDWIIASQPIIFYIANVNTHPPLGLLSGHKPLTLKLLAVADQKPQSPRCAFNFKSAIWSVYRQQLNRHLATWDTTKKLQTIDDIDSYTKFVTDCIVTASKAAIPPARLSLKQPEPSATTKKLVNLKHQAYRQWKKSDRNADKKQYYNLKYS</sequence>
<gene>
    <name evidence="2" type="ORF">GPM918_LOCUS13238</name>
    <name evidence="3" type="ORF">OVA965_LOCUS27624</name>
    <name evidence="4" type="ORF">SRO942_LOCUS13238</name>
    <name evidence="5" type="ORF">TMI583_LOCUS28373</name>
</gene>
<proteinExistence type="predicted"/>
<evidence type="ECO:0000313" key="4">
    <source>
        <dbReference type="EMBL" id="CAF3762697.1"/>
    </source>
</evidence>
<evidence type="ECO:0000313" key="3">
    <source>
        <dbReference type="EMBL" id="CAF1280722.1"/>
    </source>
</evidence>
<dbReference type="Proteomes" id="UP000663829">
    <property type="component" value="Unassembled WGS sequence"/>
</dbReference>
<organism evidence="2 6">
    <name type="scientific">Didymodactylos carnosus</name>
    <dbReference type="NCBI Taxonomy" id="1234261"/>
    <lineage>
        <taxon>Eukaryota</taxon>
        <taxon>Metazoa</taxon>
        <taxon>Spiralia</taxon>
        <taxon>Gnathifera</taxon>
        <taxon>Rotifera</taxon>
        <taxon>Eurotatoria</taxon>
        <taxon>Bdelloidea</taxon>
        <taxon>Philodinida</taxon>
        <taxon>Philodinidae</taxon>
        <taxon>Didymodactylos</taxon>
    </lineage>
</organism>
<evidence type="ECO:0000313" key="6">
    <source>
        <dbReference type="Proteomes" id="UP000663829"/>
    </source>
</evidence>
<protein>
    <recommendedName>
        <fullName evidence="1">Endonuclease/exonuclease/phosphatase domain-containing protein</fullName>
    </recommendedName>
</protein>
<reference evidence="2" key="1">
    <citation type="submission" date="2021-02" db="EMBL/GenBank/DDBJ databases">
        <authorList>
            <person name="Nowell W R."/>
        </authorList>
    </citation>
    <scope>NUCLEOTIDE SEQUENCE</scope>
</reference>
<dbReference type="InterPro" id="IPR036691">
    <property type="entry name" value="Endo/exonu/phosph_ase_sf"/>
</dbReference>
<evidence type="ECO:0000313" key="5">
    <source>
        <dbReference type="EMBL" id="CAF4085562.1"/>
    </source>
</evidence>
<dbReference type="Proteomes" id="UP000682733">
    <property type="component" value="Unassembled WGS sequence"/>
</dbReference>
<dbReference type="SUPFAM" id="SSF56219">
    <property type="entry name" value="DNase I-like"/>
    <property type="match status" value="1"/>
</dbReference>
<dbReference type="EMBL" id="CAJNOQ010003011">
    <property type="protein sequence ID" value="CAF0990716.1"/>
    <property type="molecule type" value="Genomic_DNA"/>
</dbReference>
<dbReference type="OrthoDB" id="410155at2759"/>
<name>A0A814G3C3_9BILA</name>